<sequence>MDDDNLDELVAHSPGPDGPPQVGSSELASDAEESSNGHSEDSEDDTGSEQDDDTDGEETEGLSEEEDPEDRSGSEDSEDGIEVPTAAVETQRKLEASSTPNSDDDAESCPICLNAFRDQAVGTPETCAHYFCLDCIIEWSRNANSCPVDRTIFKCICIRAQFNGKILKKIPVENTRACEDEEAEEEDPTFCEVCGRSDREDRLLLCDGCDAGYHMECLDPPLQEVPVDEWFCPECAVPGVDPTHDAAPVSDEEVSLLLADVVPTTSRLRPRVGRTRAIARTRQSERVRATVNRNRISSARRVQHVPRYLMSSLLDETIEAVATGLSTAVYQRPLTPRVPAKRKRKAGRRKKVLGRKKTRSRSSVKSKSGGTRAKKRQHRVRRTKGRKLKNEVTARSRIARTLGLRRPVRGTSMPSVYKPVDPSLGLMRADIGAASLSLFGDPYALDPFDSNGEQSADPPSPLSAKRRVLSRSALQSHQPVARPVAMGLARRQLPAVAPEPSVEEAPVPDLLGSILCGQSLLMMSSADVVIHRDGSLSAKRAAPVSLQRNSVTQSREESRLRDNLQPGALPSESVSGGLIGDRRPNSGLSCGDRTALRCLPAQIVQTPVRSDSSVTPRSGLSGNLSDESRPKWKHSNSPRLNGSNVRVGSASTKTMTHSNFPSKNIAPGHPQKTDPRRPDFSKLPRIPKIRRDGSNSTQDQAPASGQTVELPSACISRLTGREGPGQPGRGRADSEPSSRGPQETGSHTSGSRPPAPSSHGNLAPLGPSRGKGIGSSFESFRINIPGNTAHCSQLSSPGFCNTFRPVDSKVQRKENPSPLFSIKKPKQLKSEIYDPFDPTGSDSSPPSSSPESLGSGLLPSEITRTISINSPKAPAFQTVRCVTSYRVESVFGTEMDPDPQPPGEPVSGMLELLGKGPAEGASDLEQEGLGEIEPTEIQGSSARAQRPSPPDPWDDEDGVSCTPFFGSEERTVTCVTVEEPSVPSPDAPQITTHRIVEFRASSRSRSTSSSRSRKKTKKKKKVAREHQRTRSSTRSGSRDRTSRSVSPFTEEHTKRHRAKTKSRRSSSDRASSQDRAKRRKDRDREHRRGPWGHGRCWRKSRSRSGSPGSSSCERHESRRRKRRHSGSRSRGRDGSPHSSLERDRRHKHRERSRERMDKKESMTRSRERRRWRSRSPSVEHRTRRPHSREKHPHSPEKKGAVREVSPAPAPQGEPRQDGDHSTKPPVSEVSVLPEVVSVLPEVVVADLNPPEVPPVLAESVSCVPEDLDYGDSVEAGHVFEDFSNEAIFIQLDDMSSPPSPESTDSSPERDFLPNPILPPASLPQNSTLPVTQREVLPIHSEDISKPAPQPLAPSDQCLLRQDTVETTATTLSTPGVLPMGKDSPLLSGRGCEVVRPKDAVAPAPLLRSRTLVKRVTWNLQEAEASTPALDRDPRTPLQRPQRPQEGDWDAEDRALIGFQQAPFSELPPPIHVLQESGLPDADPSQPPGVPRAEGPPAVGTLHSAGGILAQVYSPNMPPPLAQPSSIPPYALVNQPSVQLILQGTLPLASCGAAQNLAPVPTMPATASELAVPTTNNSEERTATPKTAAEKTKKEEYMKKLHMQERAVEEVKLAIKPFYQKREVTKEEYKDILRKAVQKICHSKSGEINPVKVANLVKAYVDKYRHMRKHKKTEAGEEPPTQVGRIL</sequence>
<feature type="compositionally biased region" description="Acidic residues" evidence="5">
    <location>
        <begin position="922"/>
        <end position="934"/>
    </location>
</feature>
<feature type="compositionally biased region" description="Basic residues" evidence="5">
    <location>
        <begin position="1117"/>
        <end position="1129"/>
    </location>
</feature>
<feature type="compositionally biased region" description="Polar residues" evidence="5">
    <location>
        <begin position="606"/>
        <end position="625"/>
    </location>
</feature>
<dbReference type="PROSITE" id="PS50089">
    <property type="entry name" value="ZF_RING_2"/>
    <property type="match status" value="1"/>
</dbReference>
<feature type="compositionally biased region" description="Basic residues" evidence="5">
    <location>
        <begin position="1011"/>
        <end position="1031"/>
    </location>
</feature>
<feature type="region of interest" description="Disordered" evidence="5">
    <location>
        <begin position="1292"/>
        <end position="1327"/>
    </location>
</feature>
<feature type="domain" description="RING-type" evidence="7">
    <location>
        <begin position="109"/>
        <end position="150"/>
    </location>
</feature>
<dbReference type="SMART" id="SM00184">
    <property type="entry name" value="RING"/>
    <property type="match status" value="2"/>
</dbReference>
<feature type="compositionally biased region" description="Polar residues" evidence="5">
    <location>
        <begin position="694"/>
        <end position="709"/>
    </location>
</feature>
<feature type="compositionally biased region" description="Basic residues" evidence="5">
    <location>
        <begin position="1181"/>
        <end position="1191"/>
    </location>
</feature>
<evidence type="ECO:0000256" key="2">
    <source>
        <dbReference type="ARBA" id="ARBA00022771"/>
    </source>
</evidence>
<dbReference type="PROSITE" id="PS50016">
    <property type="entry name" value="ZF_PHD_2"/>
    <property type="match status" value="1"/>
</dbReference>
<evidence type="ECO:0000256" key="1">
    <source>
        <dbReference type="ARBA" id="ARBA00022723"/>
    </source>
</evidence>
<accession>A0ABK0L0Z2</accession>
<reference evidence="8" key="2">
    <citation type="submission" date="2025-08" db="UniProtKB">
        <authorList>
            <consortium name="Ensembl"/>
        </authorList>
    </citation>
    <scope>IDENTIFICATION</scope>
    <source>
        <strain evidence="8">Brown Norway</strain>
    </source>
</reference>
<feature type="region of interest" description="Disordered" evidence="5">
    <location>
        <begin position="1423"/>
        <end position="1448"/>
    </location>
</feature>
<evidence type="ECO:0000256" key="5">
    <source>
        <dbReference type="SAM" id="MobiDB-lite"/>
    </source>
</evidence>
<proteinExistence type="predicted"/>
<dbReference type="InterPro" id="IPR001965">
    <property type="entry name" value="Znf_PHD"/>
</dbReference>
<dbReference type="RGD" id="708360">
    <property type="gene designation" value="Phrf1"/>
</dbReference>
<feature type="region of interest" description="Disordered" evidence="5">
    <location>
        <begin position="333"/>
        <end position="390"/>
    </location>
</feature>
<name>A0ABK0L0Z2_RAT</name>
<dbReference type="PROSITE" id="PS01359">
    <property type="entry name" value="ZF_PHD_1"/>
    <property type="match status" value="1"/>
</dbReference>
<dbReference type="InterPro" id="IPR011011">
    <property type="entry name" value="Znf_FYVE_PHD"/>
</dbReference>
<evidence type="ECO:0000259" key="7">
    <source>
        <dbReference type="PROSITE" id="PS50089"/>
    </source>
</evidence>
<dbReference type="InterPro" id="IPR019787">
    <property type="entry name" value="Znf_PHD-finger"/>
</dbReference>
<feature type="region of interest" description="Disordered" evidence="5">
    <location>
        <begin position="1"/>
        <end position="82"/>
    </location>
</feature>
<dbReference type="InterPro" id="IPR013083">
    <property type="entry name" value="Znf_RING/FYVE/PHD"/>
</dbReference>
<dbReference type="Gene3D" id="2.30.30.1150">
    <property type="match status" value="1"/>
</dbReference>
<dbReference type="CDD" id="cd16635">
    <property type="entry name" value="mRING-HC-C3HC3D_PHRF1"/>
    <property type="match status" value="1"/>
</dbReference>
<evidence type="ECO:0000259" key="6">
    <source>
        <dbReference type="PROSITE" id="PS50016"/>
    </source>
</evidence>
<feature type="compositionally biased region" description="Basic and acidic residues" evidence="5">
    <location>
        <begin position="1065"/>
        <end position="1075"/>
    </location>
</feature>
<evidence type="ECO:0000256" key="4">
    <source>
        <dbReference type="PROSITE-ProRule" id="PRU00175"/>
    </source>
</evidence>
<dbReference type="CDD" id="cd15536">
    <property type="entry name" value="PHD_PHRF1"/>
    <property type="match status" value="1"/>
</dbReference>
<feature type="compositionally biased region" description="Basic and acidic residues" evidence="5">
    <location>
        <begin position="1130"/>
        <end position="1143"/>
    </location>
</feature>
<feature type="compositionally biased region" description="Basic and acidic residues" evidence="5">
    <location>
        <begin position="671"/>
        <end position="682"/>
    </location>
</feature>
<feature type="compositionally biased region" description="Basic and acidic residues" evidence="5">
    <location>
        <begin position="1192"/>
        <end position="1201"/>
    </location>
</feature>
<reference evidence="8" key="1">
    <citation type="submission" date="2024-01" db="EMBL/GenBank/DDBJ databases">
        <title>GRCr8: a new rat reference genome assembly contstructed from accurate long reads and long range scaffolding.</title>
        <authorList>
            <person name="Doris P.A."/>
            <person name="Kalbfleisch T."/>
            <person name="Li K."/>
            <person name="Howe K."/>
            <person name="Wood J."/>
        </authorList>
    </citation>
    <scope>NUCLEOTIDE SEQUENCE [LARGE SCALE GENOMIC DNA]</scope>
    <source>
        <strain evidence="8">Brown Norway</strain>
    </source>
</reference>
<dbReference type="PANTHER" id="PTHR12618">
    <property type="entry name" value="PHD AND RING FINGER DOMAIN-CONTAINING PROTEIN 1"/>
    <property type="match status" value="1"/>
</dbReference>
<feature type="region of interest" description="Disordered" evidence="5">
    <location>
        <begin position="809"/>
        <end position="860"/>
    </location>
</feature>
<dbReference type="Proteomes" id="UP000002494">
    <property type="component" value="Chromosome 1"/>
</dbReference>
<feature type="domain" description="PHD-type" evidence="6">
    <location>
        <begin position="188"/>
        <end position="238"/>
    </location>
</feature>
<dbReference type="InterPro" id="IPR001841">
    <property type="entry name" value="Znf_RING"/>
</dbReference>
<feature type="region of interest" description="Disordered" evidence="5">
    <location>
        <begin position="892"/>
        <end position="1229"/>
    </location>
</feature>
<feature type="compositionally biased region" description="Low complexity" evidence="5">
    <location>
        <begin position="835"/>
        <end position="860"/>
    </location>
</feature>
<feature type="compositionally biased region" description="Polar residues" evidence="5">
    <location>
        <begin position="637"/>
        <end position="662"/>
    </location>
</feature>
<dbReference type="InterPro" id="IPR047157">
    <property type="entry name" value="PHRF1/Atg35"/>
</dbReference>
<keyword evidence="2 4" id="KW-0863">Zinc-finger</keyword>
<keyword evidence="3" id="KW-0862">Zinc</keyword>
<feature type="compositionally biased region" description="Basic and acidic residues" evidence="5">
    <location>
        <begin position="1151"/>
        <end position="1165"/>
    </location>
</feature>
<dbReference type="Gene3D" id="3.30.40.10">
    <property type="entry name" value="Zinc/RING finger domain, C3HC4 (zinc finger)"/>
    <property type="match status" value="1"/>
</dbReference>
<dbReference type="InterPro" id="IPR019786">
    <property type="entry name" value="Zinc_finger_PHD-type_CS"/>
</dbReference>
<evidence type="ECO:0000313" key="8">
    <source>
        <dbReference type="Ensembl" id="ENSRNOP00000101712.1"/>
    </source>
</evidence>
<reference evidence="8" key="3">
    <citation type="submission" date="2025-09" db="UniProtKB">
        <authorList>
            <consortium name="Ensembl"/>
        </authorList>
    </citation>
    <scope>IDENTIFICATION</scope>
    <source>
        <strain evidence="8">Brown Norway</strain>
    </source>
</reference>
<feature type="compositionally biased region" description="Low complexity" evidence="5">
    <location>
        <begin position="1001"/>
        <end position="1010"/>
    </location>
</feature>
<feature type="compositionally biased region" description="Basic and acidic residues" evidence="5">
    <location>
        <begin position="1577"/>
        <end position="1591"/>
    </location>
</feature>
<feature type="compositionally biased region" description="Basic residues" evidence="5">
    <location>
        <begin position="1054"/>
        <end position="1064"/>
    </location>
</feature>
<keyword evidence="9" id="KW-1185">Reference proteome</keyword>
<dbReference type="SUPFAM" id="SSF57850">
    <property type="entry name" value="RING/U-box"/>
    <property type="match status" value="1"/>
</dbReference>
<feature type="compositionally biased region" description="Basic residues" evidence="5">
    <location>
        <begin position="1089"/>
        <end position="1102"/>
    </location>
</feature>
<dbReference type="SUPFAM" id="SSF57903">
    <property type="entry name" value="FYVE/PHD zinc finger"/>
    <property type="match status" value="1"/>
</dbReference>
<dbReference type="Ensembl" id="ENSRNOT00000150569.1">
    <property type="protein sequence ID" value="ENSRNOP00000101712.1"/>
    <property type="gene ID" value="ENSRNOG00000017299.9"/>
</dbReference>
<feature type="compositionally biased region" description="Basic residues" evidence="5">
    <location>
        <begin position="339"/>
        <end position="364"/>
    </location>
</feature>
<evidence type="ECO:0000313" key="9">
    <source>
        <dbReference type="Proteomes" id="UP000002494"/>
    </source>
</evidence>
<organism evidence="8 9">
    <name type="scientific">Rattus norvegicus</name>
    <name type="common">Rat</name>
    <dbReference type="NCBI Taxonomy" id="10116"/>
    <lineage>
        <taxon>Eukaryota</taxon>
        <taxon>Metazoa</taxon>
        <taxon>Chordata</taxon>
        <taxon>Craniata</taxon>
        <taxon>Vertebrata</taxon>
        <taxon>Euteleostomi</taxon>
        <taxon>Mammalia</taxon>
        <taxon>Eutheria</taxon>
        <taxon>Euarchontoglires</taxon>
        <taxon>Glires</taxon>
        <taxon>Rodentia</taxon>
        <taxon>Myomorpha</taxon>
        <taxon>Muroidea</taxon>
        <taxon>Muridae</taxon>
        <taxon>Murinae</taxon>
        <taxon>Rattus</taxon>
    </lineage>
</organism>
<dbReference type="SMART" id="SM00249">
    <property type="entry name" value="PHD"/>
    <property type="match status" value="1"/>
</dbReference>
<feature type="region of interest" description="Disordered" evidence="5">
    <location>
        <begin position="606"/>
        <end position="777"/>
    </location>
</feature>
<dbReference type="GeneTree" id="ENSGT00950000183205"/>
<evidence type="ECO:0000256" key="3">
    <source>
        <dbReference type="ARBA" id="ARBA00022833"/>
    </source>
</evidence>
<dbReference type="InterPro" id="IPR017907">
    <property type="entry name" value="Znf_RING_CS"/>
</dbReference>
<keyword evidence="1" id="KW-0479">Metal-binding</keyword>
<feature type="region of interest" description="Disordered" evidence="5">
    <location>
        <begin position="449"/>
        <end position="483"/>
    </location>
</feature>
<feature type="region of interest" description="Disordered" evidence="5">
    <location>
        <begin position="537"/>
        <end position="590"/>
    </location>
</feature>
<protein>
    <submittedName>
        <fullName evidence="8">PHD and ring finger domains 1</fullName>
    </submittedName>
</protein>
<gene>
    <name evidence="8" type="primary">Phrf1</name>
</gene>
<feature type="compositionally biased region" description="Basic residues" evidence="5">
    <location>
        <begin position="372"/>
        <end position="387"/>
    </location>
</feature>
<feature type="region of interest" description="Disordered" evidence="5">
    <location>
        <begin position="1466"/>
        <end position="1500"/>
    </location>
</feature>
<dbReference type="InterPro" id="IPR057031">
    <property type="entry name" value="SFR19-like_C"/>
</dbReference>
<dbReference type="Pfam" id="PF23030">
    <property type="entry name" value="SCAF11-like_C"/>
    <property type="match status" value="1"/>
</dbReference>
<dbReference type="Pfam" id="PF00628">
    <property type="entry name" value="PHD"/>
    <property type="match status" value="1"/>
</dbReference>
<dbReference type="PROSITE" id="PS00518">
    <property type="entry name" value="ZF_RING_1"/>
    <property type="match status" value="1"/>
</dbReference>
<dbReference type="PANTHER" id="PTHR12618:SF20">
    <property type="entry name" value="PHD AND RING FINGER DOMAIN-CONTAINING PROTEIN 1"/>
    <property type="match status" value="1"/>
</dbReference>
<feature type="region of interest" description="Disordered" evidence="5">
    <location>
        <begin position="1569"/>
        <end position="1591"/>
    </location>
</feature>
<dbReference type="Pfam" id="PF13639">
    <property type="entry name" value="zf-RING_2"/>
    <property type="match status" value="1"/>
</dbReference>
<feature type="compositionally biased region" description="Acidic residues" evidence="5">
    <location>
        <begin position="41"/>
        <end position="81"/>
    </location>
</feature>
<feature type="compositionally biased region" description="Low complexity" evidence="5">
    <location>
        <begin position="1292"/>
        <end position="1305"/>
    </location>
</feature>
<feature type="compositionally biased region" description="Polar residues" evidence="5">
    <location>
        <begin position="737"/>
        <end position="751"/>
    </location>
</feature>
<feature type="region of interest" description="Disordered" evidence="5">
    <location>
        <begin position="1667"/>
        <end position="1686"/>
    </location>
</feature>